<dbReference type="InterPro" id="IPR003615">
    <property type="entry name" value="HNH_nuc"/>
</dbReference>
<name>A0A9D2NSR4_9FIRM</name>
<dbReference type="EMBL" id="DWWM01000026">
    <property type="protein sequence ID" value="HJC36339.1"/>
    <property type="molecule type" value="Genomic_DNA"/>
</dbReference>
<dbReference type="Pfam" id="PF13391">
    <property type="entry name" value="HNH_2"/>
    <property type="match status" value="1"/>
</dbReference>
<keyword evidence="2" id="KW-0255">Endonuclease</keyword>
<gene>
    <name evidence="2" type="ORF">H9702_04330</name>
</gene>
<protein>
    <submittedName>
        <fullName evidence="2">HNH endonuclease</fullName>
    </submittedName>
</protein>
<evidence type="ECO:0000313" key="3">
    <source>
        <dbReference type="Proteomes" id="UP000823896"/>
    </source>
</evidence>
<comment type="caution">
    <text evidence="2">The sequence shown here is derived from an EMBL/GenBank/DDBJ whole genome shotgun (WGS) entry which is preliminary data.</text>
</comment>
<sequence length="345" mass="39777">MEKSYLKHVLSLLDTDEIHGIDFEQAAKDVFRELKTGTHAPSLDHVRADIDAIIGAALMKRLTRGYDVTPNATIFAHAAAHSRLEDLALLSCIVSVPDVDPQLFVLLAQPHFAAAALKAMIHPLLYSAACQCRTFITKDGGQTMSFPDALRDDCLRILEEYQRPQPPLVSPTVLCHYLQSIYPSSKDSWKNQDSEMIPYRYQQEILRLLPRRGIPCSRDASKQLQAFYKDTLFHEFDHRCPICGIDLPHMLIGSHIKPFRDCAHLYEPIDNNNGMLLCRNHDYLFDQGYISFNAKGTLLICKELKTHQNYREVFCLPREFHLEKRLLSEERKLFFAYHREHIFHK</sequence>
<reference evidence="2" key="1">
    <citation type="journal article" date="2021" name="PeerJ">
        <title>Extensive microbial diversity within the chicken gut microbiome revealed by metagenomics and culture.</title>
        <authorList>
            <person name="Gilroy R."/>
            <person name="Ravi A."/>
            <person name="Getino M."/>
            <person name="Pursley I."/>
            <person name="Horton D.L."/>
            <person name="Alikhan N.F."/>
            <person name="Baker D."/>
            <person name="Gharbi K."/>
            <person name="Hall N."/>
            <person name="Watson M."/>
            <person name="Adriaenssens E.M."/>
            <person name="Foster-Nyarko E."/>
            <person name="Jarju S."/>
            <person name="Secka A."/>
            <person name="Antonio M."/>
            <person name="Oren A."/>
            <person name="Chaudhuri R.R."/>
            <person name="La Ragione R."/>
            <person name="Hildebrand F."/>
            <person name="Pallen M.J."/>
        </authorList>
    </citation>
    <scope>NUCLEOTIDE SEQUENCE</scope>
    <source>
        <strain evidence="2">CHK187-11901</strain>
    </source>
</reference>
<proteinExistence type="predicted"/>
<reference evidence="2" key="2">
    <citation type="submission" date="2021-04" db="EMBL/GenBank/DDBJ databases">
        <authorList>
            <person name="Gilroy R."/>
        </authorList>
    </citation>
    <scope>NUCLEOTIDE SEQUENCE</scope>
    <source>
        <strain evidence="2">CHK187-11901</strain>
    </source>
</reference>
<feature type="domain" description="HNH nuclease" evidence="1">
    <location>
        <begin position="240"/>
        <end position="293"/>
    </location>
</feature>
<keyword evidence="2" id="KW-0378">Hydrolase</keyword>
<keyword evidence="2" id="KW-0540">Nuclease</keyword>
<evidence type="ECO:0000313" key="2">
    <source>
        <dbReference type="EMBL" id="HJC36339.1"/>
    </source>
</evidence>
<dbReference type="Proteomes" id="UP000823896">
    <property type="component" value="Unassembled WGS sequence"/>
</dbReference>
<dbReference type="GO" id="GO:0004519">
    <property type="term" value="F:endonuclease activity"/>
    <property type="evidence" value="ECO:0007669"/>
    <property type="project" value="UniProtKB-KW"/>
</dbReference>
<accession>A0A9D2NSR4</accession>
<evidence type="ECO:0000259" key="1">
    <source>
        <dbReference type="Pfam" id="PF13391"/>
    </source>
</evidence>
<organism evidence="2 3">
    <name type="scientific">Candidatus Merdibacter merdavium</name>
    <dbReference type="NCBI Taxonomy" id="2838692"/>
    <lineage>
        <taxon>Bacteria</taxon>
        <taxon>Bacillati</taxon>
        <taxon>Bacillota</taxon>
        <taxon>Erysipelotrichia</taxon>
        <taxon>Erysipelotrichales</taxon>
        <taxon>Erysipelotrichaceae</taxon>
        <taxon>Merdibacter</taxon>
    </lineage>
</organism>
<dbReference type="AlphaFoldDB" id="A0A9D2NSR4"/>